<dbReference type="Pfam" id="PF01096">
    <property type="entry name" value="Zn_ribbon_TFIIS"/>
    <property type="match status" value="1"/>
</dbReference>
<comment type="similarity">
    <text evidence="2">Belongs to the archaeal RpoM/eukaryotic RPA12/RPB9/RPC11 RNA polymerase family.</text>
</comment>
<dbReference type="PANTHER" id="PTHR11239">
    <property type="entry name" value="DNA-DIRECTED RNA POLYMERASE"/>
    <property type="match status" value="1"/>
</dbReference>
<organism evidence="11 12">
    <name type="scientific">Cajanus cajan</name>
    <name type="common">Pigeon pea</name>
    <name type="synonym">Cajanus indicus</name>
    <dbReference type="NCBI Taxonomy" id="3821"/>
    <lineage>
        <taxon>Eukaryota</taxon>
        <taxon>Viridiplantae</taxon>
        <taxon>Streptophyta</taxon>
        <taxon>Embryophyta</taxon>
        <taxon>Tracheophyta</taxon>
        <taxon>Spermatophyta</taxon>
        <taxon>Magnoliopsida</taxon>
        <taxon>eudicotyledons</taxon>
        <taxon>Gunneridae</taxon>
        <taxon>Pentapetalae</taxon>
        <taxon>rosids</taxon>
        <taxon>fabids</taxon>
        <taxon>Fabales</taxon>
        <taxon>Fabaceae</taxon>
        <taxon>Papilionoideae</taxon>
        <taxon>50 kb inversion clade</taxon>
        <taxon>NPAAA clade</taxon>
        <taxon>indigoferoid/millettioid clade</taxon>
        <taxon>Phaseoleae</taxon>
        <taxon>Cajanus</taxon>
    </lineage>
</organism>
<keyword evidence="6" id="KW-0862">Zinc</keyword>
<evidence type="ECO:0000259" key="10">
    <source>
        <dbReference type="PROSITE" id="PS51133"/>
    </source>
</evidence>
<evidence type="ECO:0000256" key="3">
    <source>
        <dbReference type="ARBA" id="ARBA00022478"/>
    </source>
</evidence>
<dbReference type="Proteomes" id="UP000075243">
    <property type="component" value="Chromosome 11"/>
</dbReference>
<keyword evidence="5 9" id="KW-0863">Zinc-finger</keyword>
<keyword evidence="8" id="KW-0539">Nucleus</keyword>
<dbReference type="GO" id="GO:0008270">
    <property type="term" value="F:zinc ion binding"/>
    <property type="evidence" value="ECO:0007669"/>
    <property type="project" value="UniProtKB-KW"/>
</dbReference>
<dbReference type="OMA" id="CCRNCDH"/>
<keyword evidence="3 11" id="KW-0240">DNA-directed RNA polymerase</keyword>
<dbReference type="GO" id="GO:0006367">
    <property type="term" value="P:transcription initiation at RNA polymerase II promoter"/>
    <property type="evidence" value="ECO:0007669"/>
    <property type="project" value="TreeGrafter"/>
</dbReference>
<evidence type="ECO:0000256" key="4">
    <source>
        <dbReference type="ARBA" id="ARBA00022723"/>
    </source>
</evidence>
<evidence type="ECO:0000313" key="12">
    <source>
        <dbReference type="Proteomes" id="UP000075243"/>
    </source>
</evidence>
<dbReference type="Gramene" id="C.cajan_04083.t">
    <property type="protein sequence ID" value="C.cajan_04083.t"/>
    <property type="gene ID" value="C.cajan_04083"/>
</dbReference>
<evidence type="ECO:0000256" key="7">
    <source>
        <dbReference type="ARBA" id="ARBA00023163"/>
    </source>
</evidence>
<dbReference type="PANTHER" id="PTHR11239:SF1">
    <property type="entry name" value="DNA-DIRECTED RNA POLYMERASE II SUBUNIT RPB9"/>
    <property type="match status" value="1"/>
</dbReference>
<dbReference type="PROSITE" id="PS51133">
    <property type="entry name" value="ZF_TFIIS_2"/>
    <property type="match status" value="1"/>
</dbReference>
<evidence type="ECO:0000256" key="8">
    <source>
        <dbReference type="ARBA" id="ARBA00023242"/>
    </source>
</evidence>
<dbReference type="InterPro" id="IPR001222">
    <property type="entry name" value="Znf_TFIIS"/>
</dbReference>
<name>A0A151ST03_CAJCA</name>
<dbReference type="FunFam" id="2.20.25.10:FF:000004">
    <property type="entry name" value="DNA-directed RNA polymerase subunit"/>
    <property type="match status" value="1"/>
</dbReference>
<dbReference type="STRING" id="3821.A0A151ST03"/>
<evidence type="ECO:0000256" key="9">
    <source>
        <dbReference type="PROSITE-ProRule" id="PRU00472"/>
    </source>
</evidence>
<evidence type="ECO:0000256" key="6">
    <source>
        <dbReference type="ARBA" id="ARBA00022833"/>
    </source>
</evidence>
<evidence type="ECO:0000313" key="11">
    <source>
        <dbReference type="EMBL" id="KYP57898.1"/>
    </source>
</evidence>
<dbReference type="GO" id="GO:0005730">
    <property type="term" value="C:nucleolus"/>
    <property type="evidence" value="ECO:0007669"/>
    <property type="project" value="UniProtKB-SubCell"/>
</dbReference>
<sequence length="133" mass="15162">MLLHFARSNNVLYPKADKDQKLLLYACRNCNHEEAADNNVVSRNKIRHSVQLRTRDPENVAADPTLPRTKSVSCSQCNRGEAVLFQAPVKGEEGMALIFVCCNPTCGNRWRDRTLHSLLKPRFNVEEFSILYS</sequence>
<dbReference type="AlphaFoldDB" id="A0A151ST03"/>
<dbReference type="GO" id="GO:0003899">
    <property type="term" value="F:DNA-directed RNA polymerase activity"/>
    <property type="evidence" value="ECO:0007669"/>
    <property type="project" value="InterPro"/>
</dbReference>
<dbReference type="CDD" id="cd10508">
    <property type="entry name" value="Zn-ribbon_RPB9"/>
    <property type="match status" value="1"/>
</dbReference>
<protein>
    <submittedName>
        <fullName evidence="11">DNA-directed RNA polymerase II subunit RPB9</fullName>
    </submittedName>
</protein>
<keyword evidence="7" id="KW-0804">Transcription</keyword>
<dbReference type="InterPro" id="IPR034012">
    <property type="entry name" value="Zn_ribbon_RPB9_C"/>
</dbReference>
<reference evidence="11 12" key="1">
    <citation type="journal article" date="2012" name="Nat. Biotechnol.">
        <title>Draft genome sequence of pigeonpea (Cajanus cajan), an orphan legume crop of resource-poor farmers.</title>
        <authorList>
            <person name="Varshney R.K."/>
            <person name="Chen W."/>
            <person name="Li Y."/>
            <person name="Bharti A.K."/>
            <person name="Saxena R.K."/>
            <person name="Schlueter J.A."/>
            <person name="Donoghue M.T."/>
            <person name="Azam S."/>
            <person name="Fan G."/>
            <person name="Whaley A.M."/>
            <person name="Farmer A.D."/>
            <person name="Sheridan J."/>
            <person name="Iwata A."/>
            <person name="Tuteja R."/>
            <person name="Penmetsa R.V."/>
            <person name="Wu W."/>
            <person name="Upadhyaya H.D."/>
            <person name="Yang S.P."/>
            <person name="Shah T."/>
            <person name="Saxena K.B."/>
            <person name="Michael T."/>
            <person name="McCombie W.R."/>
            <person name="Yang B."/>
            <person name="Zhang G."/>
            <person name="Yang H."/>
            <person name="Wang J."/>
            <person name="Spillane C."/>
            <person name="Cook D.R."/>
            <person name="May G.D."/>
            <person name="Xu X."/>
            <person name="Jackson S.A."/>
        </authorList>
    </citation>
    <scope>NUCLEOTIDE SEQUENCE [LARGE SCALE GENOMIC DNA]</scope>
    <source>
        <strain evidence="12">cv. Asha</strain>
    </source>
</reference>
<evidence type="ECO:0000256" key="1">
    <source>
        <dbReference type="ARBA" id="ARBA00004604"/>
    </source>
</evidence>
<dbReference type="SUPFAM" id="SSF57783">
    <property type="entry name" value="Zinc beta-ribbon"/>
    <property type="match status" value="2"/>
</dbReference>
<dbReference type="GO" id="GO:0006283">
    <property type="term" value="P:transcription-coupled nucleotide-excision repair"/>
    <property type="evidence" value="ECO:0007669"/>
    <property type="project" value="TreeGrafter"/>
</dbReference>
<proteinExistence type="inferred from homology"/>
<dbReference type="GO" id="GO:0001193">
    <property type="term" value="P:maintenance of transcriptional fidelity during transcription elongation by RNA polymerase II"/>
    <property type="evidence" value="ECO:0007669"/>
    <property type="project" value="TreeGrafter"/>
</dbReference>
<dbReference type="GO" id="GO:0005665">
    <property type="term" value="C:RNA polymerase II, core complex"/>
    <property type="evidence" value="ECO:0007669"/>
    <property type="project" value="TreeGrafter"/>
</dbReference>
<evidence type="ECO:0000256" key="5">
    <source>
        <dbReference type="ARBA" id="ARBA00022771"/>
    </source>
</evidence>
<dbReference type="InterPro" id="IPR012164">
    <property type="entry name" value="Rpa12/Rpb9/Rpc10/TFS"/>
</dbReference>
<comment type="subcellular location">
    <subcellularLocation>
        <location evidence="1">Nucleus</location>
        <location evidence="1">Nucleolus</location>
    </subcellularLocation>
</comment>
<gene>
    <name evidence="11" type="ORF">KK1_004182</name>
</gene>
<evidence type="ECO:0000256" key="2">
    <source>
        <dbReference type="ARBA" id="ARBA00008925"/>
    </source>
</evidence>
<accession>A0A151ST03</accession>
<keyword evidence="12" id="KW-1185">Reference proteome</keyword>
<feature type="domain" description="TFIIS-type" evidence="10">
    <location>
        <begin position="70"/>
        <end position="111"/>
    </location>
</feature>
<keyword evidence="4" id="KW-0479">Metal-binding</keyword>
<dbReference type="GO" id="GO:0003676">
    <property type="term" value="F:nucleic acid binding"/>
    <property type="evidence" value="ECO:0007669"/>
    <property type="project" value="InterPro"/>
</dbReference>
<dbReference type="EMBL" id="CM003613">
    <property type="protein sequence ID" value="KYP57898.1"/>
    <property type="molecule type" value="Genomic_DNA"/>
</dbReference>
<dbReference type="Gene3D" id="2.20.25.10">
    <property type="match status" value="2"/>
</dbReference>